<dbReference type="GeneID" id="95581654"/>
<dbReference type="Proteomes" id="UP000288028">
    <property type="component" value="Unassembled WGS sequence"/>
</dbReference>
<gene>
    <name evidence="1" type="ORF">CBF28_05020</name>
</gene>
<organism evidence="1 2">
    <name type="scientific">Vagococcus carniphilus</name>
    <dbReference type="NCBI Taxonomy" id="218144"/>
    <lineage>
        <taxon>Bacteria</taxon>
        <taxon>Bacillati</taxon>
        <taxon>Bacillota</taxon>
        <taxon>Bacilli</taxon>
        <taxon>Lactobacillales</taxon>
        <taxon>Enterococcaceae</taxon>
        <taxon>Vagococcus</taxon>
    </lineage>
</organism>
<protein>
    <submittedName>
        <fullName evidence="1">Uncharacterized protein</fullName>
    </submittedName>
</protein>
<name>A0A430B662_9ENTE</name>
<evidence type="ECO:0000313" key="1">
    <source>
        <dbReference type="EMBL" id="RSU15800.1"/>
    </source>
</evidence>
<proteinExistence type="predicted"/>
<sequence length="639" mass="76024">MKKNIKLFSLQEYRLLQLSSIIFETQSYHWLKPFFREVRNSGVNEDYFVKKNITSDQLVSIKANKDLWIQQARLEWKYKNAKVFTENQECNLCNQPHLETCYFENKRNKKIIQVGTTCLYTLGDEYEKSRNRELKSERELNNISEIQKSIPDIRNIVDDWSLYLSRTPVVVSRDLEKEYREVCKKLVNLYNKTVKSKNINENLLKLLEVYEQLLLVKLKINTFIENNKKRKYVLSRSIFDEMKFNQLNYANIIDVITGQYNSVITIQTAHKIKSKTFYECFVGDFNKLNKDIKIESVNDFSFKISFKHAKGINFLINGEAFIFSFSDLVLDKPVYDSDSERLEDMLKDIRFFDSSNSEEAINRVLRETNIKYKAYNFKRDSSINKEVKEELRSIKRMIDSKNDYNRILYNINSILYEFEECQKINKYYSLYASEVNQKNKDDYKEQIRKKISKLDRSNIKILIGLNDKETLEVNERQSVMVEFNSTRLNRELQELKKKLIFISNANTDKLVDEVNKLMEISITENSKDFYGRFGVIKTYSLPNDTELETLKEELMEKIIDVSRMKNSLFEFVYEGNIVKVEREKLAVETIRYLLVNDKDKKKKFEKAIETYIENKKSVSKTIYHAELLKKYQATKSRFS</sequence>
<dbReference type="EMBL" id="NGKB01000004">
    <property type="protein sequence ID" value="RSU15800.1"/>
    <property type="molecule type" value="Genomic_DNA"/>
</dbReference>
<dbReference type="OrthoDB" id="2272381at2"/>
<dbReference type="RefSeq" id="WP_126792594.1">
    <property type="nucleotide sequence ID" value="NZ_CP060720.1"/>
</dbReference>
<dbReference type="AlphaFoldDB" id="A0A430B662"/>
<evidence type="ECO:0000313" key="2">
    <source>
        <dbReference type="Proteomes" id="UP000288028"/>
    </source>
</evidence>
<keyword evidence="2" id="KW-1185">Reference proteome</keyword>
<accession>A0A430B662</accession>
<comment type="caution">
    <text evidence="1">The sequence shown here is derived from an EMBL/GenBank/DDBJ whole genome shotgun (WGS) entry which is preliminary data.</text>
</comment>
<reference evidence="1 2" key="1">
    <citation type="submission" date="2017-05" db="EMBL/GenBank/DDBJ databases">
        <title>Vagococcus spp. assemblies.</title>
        <authorList>
            <person name="Gulvik C.A."/>
        </authorList>
    </citation>
    <scope>NUCLEOTIDE SEQUENCE [LARGE SCALE GENOMIC DNA]</scope>
    <source>
        <strain evidence="1 2">SS1714</strain>
    </source>
</reference>